<feature type="transmembrane region" description="Helical" evidence="5">
    <location>
        <begin position="21"/>
        <end position="44"/>
    </location>
</feature>
<dbReference type="InterPro" id="IPR002797">
    <property type="entry name" value="Polysacc_synth"/>
</dbReference>
<keyword evidence="7" id="KW-1185">Reference proteome</keyword>
<dbReference type="InterPro" id="IPR052556">
    <property type="entry name" value="PolySynth_Transporter"/>
</dbReference>
<evidence type="ECO:0000256" key="3">
    <source>
        <dbReference type="ARBA" id="ARBA00022989"/>
    </source>
</evidence>
<evidence type="ECO:0000313" key="6">
    <source>
        <dbReference type="EMBL" id="QRR03400.1"/>
    </source>
</evidence>
<dbReference type="PANTHER" id="PTHR43424">
    <property type="entry name" value="LOCUS PUTATIVE PROTEIN 1-RELATED"/>
    <property type="match status" value="1"/>
</dbReference>
<proteinExistence type="predicted"/>
<feature type="transmembrane region" description="Helical" evidence="5">
    <location>
        <begin position="90"/>
        <end position="116"/>
    </location>
</feature>
<feature type="transmembrane region" description="Helical" evidence="5">
    <location>
        <begin position="393"/>
        <end position="414"/>
    </location>
</feature>
<protein>
    <submittedName>
        <fullName evidence="6">Flippase</fullName>
    </submittedName>
</protein>
<evidence type="ECO:0000256" key="1">
    <source>
        <dbReference type="ARBA" id="ARBA00004141"/>
    </source>
</evidence>
<feature type="transmembrane region" description="Helical" evidence="5">
    <location>
        <begin position="221"/>
        <end position="241"/>
    </location>
</feature>
<dbReference type="Proteomes" id="UP000612680">
    <property type="component" value="Chromosome"/>
</dbReference>
<dbReference type="CDD" id="cd13128">
    <property type="entry name" value="MATE_Wzx_like"/>
    <property type="match status" value="1"/>
</dbReference>
<dbReference type="EMBL" id="CP056775">
    <property type="protein sequence ID" value="QRR03400.1"/>
    <property type="molecule type" value="Genomic_DNA"/>
</dbReference>
<sequence length="435" mass="49241">MRQGSILSTVKTKIRNPVFLNIFWLSFDKVFKLVVGLVVGIWVARYLGPTQWGELNFVNAFVTIMIAIAKLGLDGFLVKEFLQHPEDKNAILGTSFTTRLLISPILIIAVALYFYYSGLDTHYYWLLAFLSLNVLITPFDLIDLDFQSKLQSKLTVISKNVAYVLGAFVRVYFLIAGKSLIWFAAAMGIEAVLSYFLLTLFYQKENNIFAWKFSFNLVKRLLSKGWPFTIASLAIVIYIRIDQIMVGSMVGEEELGLFSSAIKISDIFTFLPMAVAGSYLPSLMAARSRSWDEFITKMQNFLNWMARISILTALLISLFSDVIIRQLYGEEYMLASPILIIHIWSLVPIFLGVSTTQYLVIENLQKFSLYRTLIGLVTNLSLNFIMIPAYGAYGAAIAATISQLVASVFSMSLFPKTRKLFGMQMKSVLMIFRFS</sequence>
<feature type="transmembrane region" description="Helical" evidence="5">
    <location>
        <begin position="154"/>
        <end position="175"/>
    </location>
</feature>
<feature type="transmembrane region" description="Helical" evidence="5">
    <location>
        <begin position="181"/>
        <end position="201"/>
    </location>
</feature>
<keyword evidence="2 5" id="KW-0812">Transmembrane</keyword>
<feature type="transmembrane region" description="Helical" evidence="5">
    <location>
        <begin position="339"/>
        <end position="361"/>
    </location>
</feature>
<keyword evidence="4 5" id="KW-0472">Membrane</keyword>
<reference evidence="6 7" key="1">
    <citation type="submission" date="2020-06" db="EMBL/GenBank/DDBJ databases">
        <title>Dyadobacter sandarakinus sp. nov., isolated from the soil of the Arctic Yellow River Station.</title>
        <authorList>
            <person name="Zhang Y."/>
            <person name="Peng F."/>
        </authorList>
    </citation>
    <scope>NUCLEOTIDE SEQUENCE [LARGE SCALE GENOMIC DNA]</scope>
    <source>
        <strain evidence="6 7">Q3-56</strain>
    </source>
</reference>
<organism evidence="6 7">
    <name type="scientific">Dyadobacter sandarakinus</name>
    <dbReference type="NCBI Taxonomy" id="2747268"/>
    <lineage>
        <taxon>Bacteria</taxon>
        <taxon>Pseudomonadati</taxon>
        <taxon>Bacteroidota</taxon>
        <taxon>Cytophagia</taxon>
        <taxon>Cytophagales</taxon>
        <taxon>Spirosomataceae</taxon>
        <taxon>Dyadobacter</taxon>
    </lineage>
</organism>
<dbReference type="RefSeq" id="WP_204659329.1">
    <property type="nucleotide sequence ID" value="NZ_CP056775.1"/>
</dbReference>
<name>A0ABX7IC53_9BACT</name>
<evidence type="ECO:0000256" key="5">
    <source>
        <dbReference type="SAM" id="Phobius"/>
    </source>
</evidence>
<evidence type="ECO:0000256" key="4">
    <source>
        <dbReference type="ARBA" id="ARBA00023136"/>
    </source>
</evidence>
<feature type="transmembrane region" description="Helical" evidence="5">
    <location>
        <begin position="261"/>
        <end position="280"/>
    </location>
</feature>
<feature type="transmembrane region" description="Helical" evidence="5">
    <location>
        <begin position="122"/>
        <end position="142"/>
    </location>
</feature>
<comment type="subcellular location">
    <subcellularLocation>
        <location evidence="1">Membrane</location>
        <topology evidence="1">Multi-pass membrane protein</topology>
    </subcellularLocation>
</comment>
<keyword evidence="3 5" id="KW-1133">Transmembrane helix</keyword>
<feature type="transmembrane region" description="Helical" evidence="5">
    <location>
        <begin position="368"/>
        <end position="387"/>
    </location>
</feature>
<feature type="transmembrane region" description="Helical" evidence="5">
    <location>
        <begin position="56"/>
        <end position="78"/>
    </location>
</feature>
<evidence type="ECO:0000313" key="7">
    <source>
        <dbReference type="Proteomes" id="UP000612680"/>
    </source>
</evidence>
<feature type="transmembrane region" description="Helical" evidence="5">
    <location>
        <begin position="301"/>
        <end position="319"/>
    </location>
</feature>
<dbReference type="Pfam" id="PF01943">
    <property type="entry name" value="Polysacc_synt"/>
    <property type="match status" value="1"/>
</dbReference>
<gene>
    <name evidence="6" type="ORF">HWI92_22050</name>
</gene>
<accession>A0ABX7IC53</accession>
<dbReference type="PANTHER" id="PTHR43424:SF1">
    <property type="entry name" value="LOCUS PUTATIVE PROTEIN 1-RELATED"/>
    <property type="match status" value="1"/>
</dbReference>
<evidence type="ECO:0000256" key="2">
    <source>
        <dbReference type="ARBA" id="ARBA00022692"/>
    </source>
</evidence>